<dbReference type="InterPro" id="IPR000184">
    <property type="entry name" value="Bac_surfAg_D15"/>
</dbReference>
<name>A0ABS5VPT5_9BACT</name>
<dbReference type="InterPro" id="IPR039910">
    <property type="entry name" value="D15-like"/>
</dbReference>
<keyword evidence="5" id="KW-0998">Cell outer membrane</keyword>
<sequence>MPLLLTGCLGTKHLKDDEKLLVRQTTRVSRKVDQEELRSLYVQRPNRRFLGVPSFHLLVTMYYAGLKRYNKEKFVRKKEQAEKKFDAKIAKTTNQKKINNLQFRKQKKIDKFNSRIENGNQFMQWGEPVAVFDSVLVKTTLDRFSNYLFSKGYFTNSVTTRINTIGKLVTINYRIETGPPFIIDSIIYRIQDTTVNRIVSNNKSESLLKKSERYEESNLSKERERLDLLLKDNGFFDFSRQYIDFEVDTSALKNNKVLVILFIRNPAKRGYHKQFEIDSIRFTTDAGVPYPGYSRKTRTYRDVQYRYFENNYNLKILSQRLFLTPASLYSRSNTYNSQRQLANLDAFKFVNINYDTSGGRFIANIFTSPLDRYEWSNEVGLNITQGYPGPFYNITFKKRNIFRGLENFEFSGRIGVEGVAGATGDQIYRSTEAGVNASLLFPQFLWPFRGGTQIRLGKYNPKTRLSVGYSFSERPEYRRTSTTLSNTYTWQNKRSTQYSLALTNISLINSTIKDDTFNTLLNRLYEQGNYNLKRSFEPSFVSSMIFGITWSKDYGTYDKNAFFLRGQVESGGTTLNFIDPAIITDQGLQYFKYLRFSLDFRKLKILNKWATLAYRVNTGYAWSYGSGNSLPYEKFYFVGGSNSVRAWRPRRLGLGSVPPPLNENPQQKGLFNYQFEQPGEILLEGSVELRSKLFGFVHGAVFIDAGNVWSSQRTISDPNTPAKGSSQFRVDSFYRELGIGTGFGLRFDFTFLIFRLDVGIKAYDPAREPGDRFVLDKFRFWKPYANTNSDGTMRGPVKEPVIYNFNIGYPF</sequence>
<dbReference type="PANTHER" id="PTHR12815:SF47">
    <property type="entry name" value="TRANSLOCATION AND ASSEMBLY MODULE SUBUNIT TAMA"/>
    <property type="match status" value="1"/>
</dbReference>
<proteinExistence type="predicted"/>
<reference evidence="7 8" key="1">
    <citation type="submission" date="2021-05" db="EMBL/GenBank/DDBJ databases">
        <title>A Polyphasic approach of four new species of the genus Ohtaekwangia: Ohtaekwangia histidinii sp. nov., Ohtaekwangia cretensis sp. nov., Ohtaekwangia indiensis sp. nov., Ohtaekwangia reichenbachii sp. nov. from diverse environment.</title>
        <authorList>
            <person name="Octaviana S."/>
        </authorList>
    </citation>
    <scope>NUCLEOTIDE SEQUENCE [LARGE SCALE GENOMIC DNA]</scope>
    <source>
        <strain evidence="7 8">PWU20</strain>
    </source>
</reference>
<keyword evidence="8" id="KW-1185">Reference proteome</keyword>
<dbReference type="Pfam" id="PF01103">
    <property type="entry name" value="Omp85"/>
    <property type="match status" value="1"/>
</dbReference>
<organism evidence="7 8">
    <name type="scientific">Chryseosolibacter indicus</name>
    <dbReference type="NCBI Taxonomy" id="2782351"/>
    <lineage>
        <taxon>Bacteria</taxon>
        <taxon>Pseudomonadati</taxon>
        <taxon>Bacteroidota</taxon>
        <taxon>Cytophagia</taxon>
        <taxon>Cytophagales</taxon>
        <taxon>Chryseotaleaceae</taxon>
        <taxon>Chryseosolibacter</taxon>
    </lineage>
</organism>
<keyword evidence="3" id="KW-0732">Signal</keyword>
<dbReference type="EMBL" id="JAHESD010000015">
    <property type="protein sequence ID" value="MBT1703428.1"/>
    <property type="molecule type" value="Genomic_DNA"/>
</dbReference>
<accession>A0ABS5VPT5</accession>
<dbReference type="RefSeq" id="WP_254153391.1">
    <property type="nucleotide sequence ID" value="NZ_JAHESD010000015.1"/>
</dbReference>
<comment type="subcellular location">
    <subcellularLocation>
        <location evidence="1">Membrane</location>
    </subcellularLocation>
</comment>
<dbReference type="Gene3D" id="2.40.160.50">
    <property type="entry name" value="membrane protein fhac: a member of the omp85/tpsb transporter family"/>
    <property type="match status" value="1"/>
</dbReference>
<feature type="domain" description="Bacterial surface antigen (D15)" evidence="6">
    <location>
        <begin position="472"/>
        <end position="772"/>
    </location>
</feature>
<evidence type="ECO:0000313" key="7">
    <source>
        <dbReference type="EMBL" id="MBT1703428.1"/>
    </source>
</evidence>
<evidence type="ECO:0000259" key="6">
    <source>
        <dbReference type="Pfam" id="PF01103"/>
    </source>
</evidence>
<evidence type="ECO:0000256" key="2">
    <source>
        <dbReference type="ARBA" id="ARBA00022692"/>
    </source>
</evidence>
<dbReference type="PANTHER" id="PTHR12815">
    <property type="entry name" value="SORTING AND ASSEMBLY MACHINERY SAMM50 PROTEIN FAMILY MEMBER"/>
    <property type="match status" value="1"/>
</dbReference>
<dbReference type="Proteomes" id="UP000772618">
    <property type="component" value="Unassembled WGS sequence"/>
</dbReference>
<keyword evidence="4" id="KW-0472">Membrane</keyword>
<protein>
    <submittedName>
        <fullName evidence="7">BamA/TamA family outer membrane protein</fullName>
    </submittedName>
</protein>
<evidence type="ECO:0000256" key="4">
    <source>
        <dbReference type="ARBA" id="ARBA00023136"/>
    </source>
</evidence>
<gene>
    <name evidence="7" type="ORF">KK060_09070</name>
</gene>
<keyword evidence="2" id="KW-0812">Transmembrane</keyword>
<evidence type="ECO:0000256" key="5">
    <source>
        <dbReference type="ARBA" id="ARBA00023237"/>
    </source>
</evidence>
<evidence type="ECO:0000313" key="8">
    <source>
        <dbReference type="Proteomes" id="UP000772618"/>
    </source>
</evidence>
<evidence type="ECO:0000256" key="3">
    <source>
        <dbReference type="ARBA" id="ARBA00022729"/>
    </source>
</evidence>
<evidence type="ECO:0000256" key="1">
    <source>
        <dbReference type="ARBA" id="ARBA00004370"/>
    </source>
</evidence>
<comment type="caution">
    <text evidence="7">The sequence shown here is derived from an EMBL/GenBank/DDBJ whole genome shotgun (WGS) entry which is preliminary data.</text>
</comment>